<keyword evidence="2" id="KW-1185">Reference proteome</keyword>
<dbReference type="EMBL" id="FONL01000010">
    <property type="protein sequence ID" value="SFE60018.1"/>
    <property type="molecule type" value="Genomic_DNA"/>
</dbReference>
<name>A0A1I2BVN7_9FIRM</name>
<dbReference type="RefSeq" id="WP_093913689.1">
    <property type="nucleotide sequence ID" value="NZ_FONL01000010.1"/>
</dbReference>
<accession>A0A1I2BVN7</accession>
<dbReference type="InterPro" id="IPR038666">
    <property type="entry name" value="SSP1_head-tail_sf"/>
</dbReference>
<dbReference type="Proteomes" id="UP000198896">
    <property type="component" value="Unassembled WGS sequence"/>
</dbReference>
<reference evidence="1 2" key="1">
    <citation type="submission" date="2016-10" db="EMBL/GenBank/DDBJ databases">
        <authorList>
            <person name="de Groot N.N."/>
        </authorList>
    </citation>
    <scope>NUCLEOTIDE SEQUENCE [LARGE SCALE GENOMIC DNA]</scope>
    <source>
        <strain evidence="1 2">DSM 9236</strain>
    </source>
</reference>
<evidence type="ECO:0000313" key="1">
    <source>
        <dbReference type="EMBL" id="SFE60018.1"/>
    </source>
</evidence>
<protein>
    <submittedName>
        <fullName evidence="1">Head-tail adaptor</fullName>
    </submittedName>
</protein>
<organism evidence="1 2">
    <name type="scientific">Succiniclasticum ruminis DSM 9236</name>
    <dbReference type="NCBI Taxonomy" id="1123323"/>
    <lineage>
        <taxon>Bacteria</taxon>
        <taxon>Bacillati</taxon>
        <taxon>Bacillota</taxon>
        <taxon>Negativicutes</taxon>
        <taxon>Acidaminococcales</taxon>
        <taxon>Acidaminococcaceae</taxon>
        <taxon>Succiniclasticum</taxon>
    </lineage>
</organism>
<dbReference type="STRING" id="1123323.SAMN05216245_11022"/>
<sequence>MDISKFRHRVTVLKKTLGTDIGLGAPVTFTDDGKVWAEFLQQRVSTGVVADDGAAVLVTQGIRIRPRAVEKGWRVQDGDHTYEVIDVDRGNPSVYVLTTQEVRP</sequence>
<dbReference type="AlphaFoldDB" id="A0A1I2BVN7"/>
<proteinExistence type="predicted"/>
<dbReference type="InterPro" id="IPR008767">
    <property type="entry name" value="Phage_SPP1_head-tail_adaptor"/>
</dbReference>
<evidence type="ECO:0000313" key="2">
    <source>
        <dbReference type="Proteomes" id="UP000198896"/>
    </source>
</evidence>
<dbReference type="Pfam" id="PF05521">
    <property type="entry name" value="Phage_HCP"/>
    <property type="match status" value="1"/>
</dbReference>
<dbReference type="OrthoDB" id="9808209at2"/>
<dbReference type="Gene3D" id="2.40.10.270">
    <property type="entry name" value="Bacteriophage SPP1 head-tail adaptor protein"/>
    <property type="match status" value="1"/>
</dbReference>
<gene>
    <name evidence="1" type="ORF">SAMN05216245_11022</name>
</gene>